<sequence>MPGYLPDSFDYLDAAHEMAHTGRPALARLLAEEAATRTEDPDEAARILRRFPDPASLRLKDC</sequence>
<keyword evidence="2" id="KW-1185">Reference proteome</keyword>
<proteinExistence type="predicted"/>
<organism evidence="1 2">
    <name type="scientific">Streptomyces diacarni</name>
    <dbReference type="NCBI Taxonomy" id="2800381"/>
    <lineage>
        <taxon>Bacteria</taxon>
        <taxon>Bacillati</taxon>
        <taxon>Actinomycetota</taxon>
        <taxon>Actinomycetes</taxon>
        <taxon>Kitasatosporales</taxon>
        <taxon>Streptomycetaceae</taxon>
        <taxon>Streptomyces</taxon>
    </lineage>
</organism>
<comment type="caution">
    <text evidence="1">The sequence shown here is derived from an EMBL/GenBank/DDBJ whole genome shotgun (WGS) entry which is preliminary data.</text>
</comment>
<protein>
    <submittedName>
        <fullName evidence="1">Uncharacterized protein</fullName>
    </submittedName>
</protein>
<dbReference type="AlphaFoldDB" id="A0A367ELD6"/>
<dbReference type="EMBL" id="QOIN01000049">
    <property type="protein sequence ID" value="RCG18918.1"/>
    <property type="molecule type" value="Genomic_DNA"/>
</dbReference>
<dbReference type="Proteomes" id="UP000252914">
    <property type="component" value="Unassembled WGS sequence"/>
</dbReference>
<name>A0A367ELD6_9ACTN</name>
<evidence type="ECO:0000313" key="1">
    <source>
        <dbReference type="EMBL" id="RCG18918.1"/>
    </source>
</evidence>
<reference evidence="1 2" key="1">
    <citation type="submission" date="2018-06" db="EMBL/GenBank/DDBJ databases">
        <title>Streptomyces reniochalinae sp. nov. and Streptomyces diacarnus sp. nov. from marine sponges.</title>
        <authorList>
            <person name="Li L."/>
        </authorList>
    </citation>
    <scope>NUCLEOTIDE SEQUENCE [LARGE SCALE GENOMIC DNA]</scope>
    <source>
        <strain evidence="1 2">LHW51701</strain>
    </source>
</reference>
<accession>A0A367ELD6</accession>
<dbReference type="RefSeq" id="WP_114024310.1">
    <property type="nucleotide sequence ID" value="NZ_QOIN01000049.1"/>
</dbReference>
<evidence type="ECO:0000313" key="2">
    <source>
        <dbReference type="Proteomes" id="UP000252914"/>
    </source>
</evidence>
<gene>
    <name evidence="1" type="ORF">DTL70_25200</name>
</gene>